<evidence type="ECO:0000256" key="7">
    <source>
        <dbReference type="ARBA" id="ARBA00023242"/>
    </source>
</evidence>
<protein>
    <submittedName>
        <fullName evidence="11">rRNA methyl-transferase</fullName>
    </submittedName>
</protein>
<dbReference type="VEuPathDB" id="MicrosporidiaDB:ECU07_1340"/>
<dbReference type="VEuPathDB" id="MicrosporidiaDB:M970_071310"/>
<dbReference type="VEuPathDB" id="MicrosporidiaDB:AEWR_071310"/>
<evidence type="ECO:0000256" key="3">
    <source>
        <dbReference type="ARBA" id="ARBA00022552"/>
    </source>
</evidence>
<keyword evidence="5 11" id="KW-0808">Transferase</keyword>
<evidence type="ECO:0000259" key="10">
    <source>
        <dbReference type="Pfam" id="PF11861"/>
    </source>
</evidence>
<feature type="region of interest" description="Disordered" evidence="8">
    <location>
        <begin position="475"/>
        <end position="499"/>
    </location>
</feature>
<dbReference type="VEuPathDB" id="MicrosporidiaDB:AEWD_071320"/>
<evidence type="ECO:0000256" key="5">
    <source>
        <dbReference type="ARBA" id="ARBA00022679"/>
    </source>
</evidence>
<feature type="domain" description="Ribosomal RNA methyltransferase FtsJ" evidence="9">
    <location>
        <begin position="47"/>
        <end position="223"/>
    </location>
</feature>
<sequence>MGMDIREIYYQHSTLIKNYQQSFMGKSKSTGKTRLDKYYSLAKEKGYRARSAFKLLQMNRKYGFLEDAHVLIDLCAAPGSWSQVAAQEMPLRRKIVAIDLEPIKFIGDVDTIVEDITTDECRLKLREILGTHKADVVLHDGAPNVGTSWENDAFNQNLLVLHSARLAAEFLRKGGVFVTKVFRSQDYFSLLNVLSQLFGSVETSKPLSSRSQSAEIFLVCLGFIGEEDVDYSILEASAVFEEMKGAGGYDGFNFHKTLKLTEFLREDDPVVLSEMLLKYSEIEIDIDPGDVSKVLEPEFLDLFKDLQLLGKGDIRKILRKRSKIVKGVQRGEIDVAELAFLRNSSDVPETEMKAKSVEEKIEEIQMLLEKKRKKESRGDRMAKSGKEIGCFFKDSIFDRLKMVGEDEEVGKENEQTIEVSSCSDSLDLDEEEMMCVAKLKENREEFIEDTIDRYARDPNEKLPNYLREDQEAFYSRPPKNEERRLSKKEREALSRRKSRAERRAEIFMKDLVIDDSEEEGKVAKKIYRSSFKKTKAKPRIVFPKKGTCGVPHGKGKLVMLDKRLKKDKRGRKA</sequence>
<keyword evidence="6" id="KW-0949">S-adenosyl-L-methionine</keyword>
<organism evidence="11">
    <name type="scientific">Encephalitozoon cuniculi</name>
    <name type="common">Microsporidian parasite</name>
    <dbReference type="NCBI Taxonomy" id="6035"/>
    <lineage>
        <taxon>Eukaryota</taxon>
        <taxon>Fungi</taxon>
        <taxon>Fungi incertae sedis</taxon>
        <taxon>Microsporidia</taxon>
        <taxon>Unikaryonidae</taxon>
        <taxon>Encephalitozoon</taxon>
    </lineage>
</organism>
<gene>
    <name evidence="11" type="ORF">ECU07_1340</name>
</gene>
<evidence type="ECO:0000256" key="4">
    <source>
        <dbReference type="ARBA" id="ARBA00022603"/>
    </source>
</evidence>
<dbReference type="InterPro" id="IPR029063">
    <property type="entry name" value="SAM-dependent_MTases_sf"/>
</dbReference>
<dbReference type="VEuPathDB" id="MicrosporidiaDB:AEWQ_071320"/>
<accession>M1K917</accession>
<dbReference type="EMBL" id="KC513610">
    <property type="protein sequence ID" value="AGE95797.1"/>
    <property type="molecule type" value="Genomic_DNA"/>
</dbReference>
<evidence type="ECO:0000313" key="11">
    <source>
        <dbReference type="EMBL" id="AGE95797.1"/>
    </source>
</evidence>
<evidence type="ECO:0000256" key="1">
    <source>
        <dbReference type="ARBA" id="ARBA00004604"/>
    </source>
</evidence>
<dbReference type="GO" id="GO:0000466">
    <property type="term" value="P:maturation of 5.8S rRNA from tricistronic rRNA transcript (SSU-rRNA, 5.8S rRNA, LSU-rRNA)"/>
    <property type="evidence" value="ECO:0007669"/>
    <property type="project" value="TreeGrafter"/>
</dbReference>
<evidence type="ECO:0000256" key="2">
    <source>
        <dbReference type="ARBA" id="ARBA00022517"/>
    </source>
</evidence>
<dbReference type="PANTHER" id="PTHR10920">
    <property type="entry name" value="RIBOSOMAL RNA METHYLTRANSFERASE"/>
    <property type="match status" value="1"/>
</dbReference>
<dbReference type="GO" id="GO:0016435">
    <property type="term" value="F:rRNA (guanine) methyltransferase activity"/>
    <property type="evidence" value="ECO:0007669"/>
    <property type="project" value="TreeGrafter"/>
</dbReference>
<dbReference type="Gene3D" id="3.40.50.150">
    <property type="entry name" value="Vaccinia Virus protein VP39"/>
    <property type="match status" value="1"/>
</dbReference>
<reference evidence="11" key="1">
    <citation type="journal article" date="2013" name="Eukaryot. Cell">
        <title>Extremely Reduced Levels of Heterozygosity in the Vertebrate Pathogen Encephalitozoon cuniculi.</title>
        <authorList>
            <person name="Selman M."/>
            <person name="Sak B."/>
            <person name="Kvac M."/>
            <person name="Farinelli L."/>
            <person name="Weiss L.M."/>
            <person name="Corradi N."/>
        </authorList>
    </citation>
    <scope>NUCLEOTIDE SEQUENCE</scope>
</reference>
<dbReference type="InterPro" id="IPR002877">
    <property type="entry name" value="RNA_MeTrfase_FtsJ_dom"/>
</dbReference>
<evidence type="ECO:0000256" key="6">
    <source>
        <dbReference type="ARBA" id="ARBA00022691"/>
    </source>
</evidence>
<keyword evidence="4" id="KW-0489">Methyltransferase</keyword>
<name>M1K917_ENCCN</name>
<evidence type="ECO:0000259" key="9">
    <source>
        <dbReference type="Pfam" id="PF01728"/>
    </source>
</evidence>
<comment type="subcellular location">
    <subcellularLocation>
        <location evidence="1">Nucleus</location>
        <location evidence="1">Nucleolus</location>
    </subcellularLocation>
</comment>
<dbReference type="GO" id="GO:0005730">
    <property type="term" value="C:nucleolus"/>
    <property type="evidence" value="ECO:0007669"/>
    <property type="project" value="UniProtKB-SubCell"/>
</dbReference>
<dbReference type="PANTHER" id="PTHR10920:SF13">
    <property type="entry name" value="PRE-RRNA 2'-O-RIBOSE RNA METHYLTRANSFERASE FTSJ3"/>
    <property type="match status" value="1"/>
</dbReference>
<dbReference type="SUPFAM" id="SSF53335">
    <property type="entry name" value="S-adenosyl-L-methionine-dependent methyltransferases"/>
    <property type="match status" value="1"/>
</dbReference>
<feature type="compositionally biased region" description="Basic and acidic residues" evidence="8">
    <location>
        <begin position="478"/>
        <end position="494"/>
    </location>
</feature>
<dbReference type="Pfam" id="PF01728">
    <property type="entry name" value="FtsJ"/>
    <property type="match status" value="1"/>
</dbReference>
<keyword evidence="2" id="KW-0690">Ribosome biogenesis</keyword>
<dbReference type="InterPro" id="IPR024576">
    <property type="entry name" value="rRNA_MeTfrase_Spb1_DUF3381"/>
</dbReference>
<dbReference type="InterPro" id="IPR015507">
    <property type="entry name" value="rRNA-MeTfrase_E"/>
</dbReference>
<dbReference type="GO" id="GO:0000463">
    <property type="term" value="P:maturation of LSU-rRNA from tricistronic rRNA transcript (SSU-rRNA, 5.8S rRNA, LSU-rRNA)"/>
    <property type="evidence" value="ECO:0007669"/>
    <property type="project" value="TreeGrafter"/>
</dbReference>
<dbReference type="InterPro" id="IPR050082">
    <property type="entry name" value="RNA_methyltr_RlmE"/>
</dbReference>
<keyword evidence="3" id="KW-0698">rRNA processing</keyword>
<evidence type="ECO:0000256" key="8">
    <source>
        <dbReference type="SAM" id="MobiDB-lite"/>
    </source>
</evidence>
<dbReference type="Pfam" id="PF11861">
    <property type="entry name" value="DUF3381"/>
    <property type="match status" value="1"/>
</dbReference>
<dbReference type="GO" id="GO:0008650">
    <property type="term" value="F:rRNA (uridine-2'-O-)-methyltransferase activity"/>
    <property type="evidence" value="ECO:0007669"/>
    <property type="project" value="TreeGrafter"/>
</dbReference>
<feature type="domain" description="DUF3381" evidence="10">
    <location>
        <begin position="244"/>
        <end position="384"/>
    </location>
</feature>
<dbReference type="FunFam" id="3.40.50.150:FF:000004">
    <property type="entry name" value="AdoMet-dependent rRNA methyltransferase SPB1"/>
    <property type="match status" value="1"/>
</dbReference>
<proteinExistence type="inferred from homology"/>
<dbReference type="AlphaFoldDB" id="M1K917"/>
<dbReference type="HAMAP" id="MF_01547">
    <property type="entry name" value="RNA_methyltr_E"/>
    <property type="match status" value="1"/>
</dbReference>
<keyword evidence="7" id="KW-0539">Nucleus</keyword>
<dbReference type="GO" id="GO:0030687">
    <property type="term" value="C:preribosome, large subunit precursor"/>
    <property type="evidence" value="ECO:0007669"/>
    <property type="project" value="TreeGrafter"/>
</dbReference>